<evidence type="ECO:0000256" key="1">
    <source>
        <dbReference type="SAM" id="MobiDB-lite"/>
    </source>
</evidence>
<reference evidence="3" key="1">
    <citation type="submission" date="2022-11" db="UniProtKB">
        <authorList>
            <consortium name="WormBaseParasite"/>
        </authorList>
    </citation>
    <scope>IDENTIFICATION</scope>
</reference>
<proteinExistence type="predicted"/>
<protein>
    <submittedName>
        <fullName evidence="3">Uncharacterized protein</fullName>
    </submittedName>
</protein>
<name>A0A915EIH4_9BILA</name>
<dbReference type="Proteomes" id="UP000887574">
    <property type="component" value="Unplaced"/>
</dbReference>
<keyword evidence="2" id="KW-1185">Reference proteome</keyword>
<feature type="region of interest" description="Disordered" evidence="1">
    <location>
        <begin position="1"/>
        <end position="29"/>
    </location>
</feature>
<evidence type="ECO:0000313" key="2">
    <source>
        <dbReference type="Proteomes" id="UP000887574"/>
    </source>
</evidence>
<feature type="compositionally biased region" description="Gly residues" evidence="1">
    <location>
        <begin position="13"/>
        <end position="22"/>
    </location>
</feature>
<evidence type="ECO:0000313" key="3">
    <source>
        <dbReference type="WBParaSite" id="jg5719"/>
    </source>
</evidence>
<accession>A0A915EIH4</accession>
<dbReference type="AlphaFoldDB" id="A0A915EIH4"/>
<dbReference type="WBParaSite" id="jg5719">
    <property type="protein sequence ID" value="jg5719"/>
    <property type="gene ID" value="jg5719"/>
</dbReference>
<organism evidence="2 3">
    <name type="scientific">Ditylenchus dipsaci</name>
    <dbReference type="NCBI Taxonomy" id="166011"/>
    <lineage>
        <taxon>Eukaryota</taxon>
        <taxon>Metazoa</taxon>
        <taxon>Ecdysozoa</taxon>
        <taxon>Nematoda</taxon>
        <taxon>Chromadorea</taxon>
        <taxon>Rhabditida</taxon>
        <taxon>Tylenchina</taxon>
        <taxon>Tylenchomorpha</taxon>
        <taxon>Sphaerularioidea</taxon>
        <taxon>Anguinidae</taxon>
        <taxon>Anguininae</taxon>
        <taxon>Ditylenchus</taxon>
    </lineage>
</organism>
<sequence>MTNQINKQPGQPGQPGGDGHPGQAGSNGLPGTDAAYCPCPPRTAVFVPLPTLLHSNPLSRSAAQHEAWLRVWPYLTANKVYHWWDARAEQVADAVDCDSDGIWSSRTILSILLGLCGSGWGGRRWYTVDDDAATAATPTRCTTLTTFATTTSFGLEVAQRHDSCQFFITSTKVAEIRSGDMLVESMAP</sequence>